<evidence type="ECO:0000256" key="5">
    <source>
        <dbReference type="ARBA" id="ARBA00022454"/>
    </source>
</evidence>
<evidence type="ECO:0000256" key="9">
    <source>
        <dbReference type="SAM" id="MobiDB-lite"/>
    </source>
</evidence>
<comment type="caution">
    <text evidence="10">The sequence shown here is derived from an EMBL/GenBank/DDBJ whole genome shotgun (WGS) entry which is preliminary data.</text>
</comment>
<dbReference type="GO" id="GO:0042162">
    <property type="term" value="F:telomeric DNA binding"/>
    <property type="evidence" value="ECO:0007669"/>
    <property type="project" value="TreeGrafter"/>
</dbReference>
<keyword evidence="11" id="KW-1185">Reference proteome</keyword>
<evidence type="ECO:0000256" key="6">
    <source>
        <dbReference type="ARBA" id="ARBA00022895"/>
    </source>
</evidence>
<feature type="compositionally biased region" description="Acidic residues" evidence="9">
    <location>
        <begin position="1281"/>
        <end position="1291"/>
    </location>
</feature>
<sequence length="1373" mass="156694">MTTTATTSTPTTTDRVTLFREEVKRFISFHKDGSFSNLPMTTSSTSLMFDDSMIMTAATFNNSFISTNSAGSNGGSGGTGHLNSPLSPILNNNNHNNNSNSLYSFDGSSIFNSTTSNSIGGGFPSSHILDSLSFTSGERLWILHVIERLFKNLIDVVEGKDDVYKVIENLLVFLFNNPVNTTDNSNSSNEQPSKRMKIDDQYQQQQQPKNRLPITTRILSIIDLLKRDLNLTSKSSVKNDHKLLRILIGKVTSIQTNSVNQSHVLTLLDGTGQIIIELGSNSDIYVYESIVLIPYFNLICTNSTTSSLFSLSMSSVSRFSMIDGMEPKRVDLSKLNYLEVEHIQVLYRPQSHYYEKLLDLFHMAVEDKKQQQIEQQEPITELDPADTHFLFEEFIFELFKPYSTIAQLKAANEPIQSLNTHGQVVSKSAIIHTKPSSNPNHKTVFFFLQIKKIKPNTGLPPSISDVQEPDIFIIFFEENLKWFDLIHVGDSLLFVDVGCCKSNLKSEKKNILVMTPKSCLFSLNNLKLHIDLKYHSSSSSSFISNSSSNSSNQQQQKKNRIVDYDCTITEELNPQGIVGINAAKLFLSHYRSNLFHARGLRVGNKIRLENVHEIKINNELVGLGMCPSSSIRFLKFDDKHLQNYVPFSKWSLEKDHACTEIWKKYTITDSYILTKLLKKLLKKFSDVFENMDSFKSIFQHKPLYEYISNLFNIHKMEENEQASYDCILAHDKKCVFSESNHSNIPSLLKLTRLQSLKSDRISIKFNNTNAYSLIGKIQLVPQNFEWGKISLVDSNAIVDCFITGISEHHLNKIWKINRFQLNFEEYQENNEIKSSNYLQFSIDDCELLSPIIDKSTKAYTNLPYQSLFDDFQSLSSMSESSKPISNVSNLFILLLEKTVHLGLIELKAILLTPLLPMVVIKTNSSLSINFPILQEGQCYFVTGATLKSSEFSMEPSNRLVNYEFNLSTNSILKSIAYVNQETKKDIYPKNITARMIKDLSIPVVWVKPSFISILMKLESKVFNIKFQNIKEISEYKYINNDDYVSFRGLIISKKIEILKSGTILLHLVCTDPDDPGRHKISVIIKNFYCGLLIGSVIDFYFLQVRSSETQLDSGIPPKILSNRFFYYKLTNAYEDIDLNLFDFIDTCTLSEINKNSFDQYFHSIVDVVSLLKFELSFKCKECNVGSLRKCFCPGGLDRFIFNGKLECEISDGTSVKNLVVKRESIILEILNFSIETYLKIKEHCIATKQTFAWEQPLQNNSTIGKGKPIILDLSSKSLSNNEEEEEEEEEQQASQSENLEKSIPLRNFNKWRDFINAIPELNNNFKQLLQNRTFSVIVKKLDIFGKQLLCNNLKLTNTPEESWKIVKQQQTNK</sequence>
<dbReference type="GO" id="GO:0045740">
    <property type="term" value="P:positive regulation of DNA replication"/>
    <property type="evidence" value="ECO:0007669"/>
    <property type="project" value="TreeGrafter"/>
</dbReference>
<comment type="similarity">
    <text evidence="3">Belongs to the CTC1 family.</text>
</comment>
<evidence type="ECO:0000256" key="1">
    <source>
        <dbReference type="ARBA" id="ARBA00004123"/>
    </source>
</evidence>
<feature type="region of interest" description="Disordered" evidence="9">
    <location>
        <begin position="182"/>
        <end position="208"/>
    </location>
</feature>
<dbReference type="PANTHER" id="PTHR14865:SF2">
    <property type="entry name" value="CST COMPLEX SUBUNIT CTC1"/>
    <property type="match status" value="1"/>
</dbReference>
<evidence type="ECO:0000256" key="4">
    <source>
        <dbReference type="ARBA" id="ARBA00016175"/>
    </source>
</evidence>
<dbReference type="EMBL" id="AJWJ01000234">
    <property type="protein sequence ID" value="KAF2072990.1"/>
    <property type="molecule type" value="Genomic_DNA"/>
</dbReference>
<evidence type="ECO:0000256" key="8">
    <source>
        <dbReference type="ARBA" id="ARBA00023242"/>
    </source>
</evidence>
<accession>A0A8J4UYK5</accession>
<evidence type="ECO:0000256" key="2">
    <source>
        <dbReference type="ARBA" id="ARBA00004574"/>
    </source>
</evidence>
<gene>
    <name evidence="10" type="ORF">CYY_005702</name>
</gene>
<dbReference type="InterPro" id="IPR042617">
    <property type="entry name" value="CTC1-like"/>
</dbReference>
<dbReference type="GO" id="GO:0003697">
    <property type="term" value="F:single-stranded DNA binding"/>
    <property type="evidence" value="ECO:0007669"/>
    <property type="project" value="TreeGrafter"/>
</dbReference>
<dbReference type="OrthoDB" id="20842at2759"/>
<evidence type="ECO:0000313" key="10">
    <source>
        <dbReference type="EMBL" id="KAF2072990.1"/>
    </source>
</evidence>
<feature type="region of interest" description="Disordered" evidence="9">
    <location>
        <begin position="1280"/>
        <end position="1299"/>
    </location>
</feature>
<reference evidence="10" key="1">
    <citation type="submission" date="2020-01" db="EMBL/GenBank/DDBJ databases">
        <title>Development of genomics and gene disruption for Polysphondylium violaceum indicates a role for the polyketide synthase stlB in stalk morphogenesis.</title>
        <authorList>
            <person name="Narita B."/>
            <person name="Kawabe Y."/>
            <person name="Kin K."/>
            <person name="Saito T."/>
            <person name="Gibbs R."/>
            <person name="Kuspa A."/>
            <person name="Muzny D."/>
            <person name="Queller D."/>
            <person name="Richards S."/>
            <person name="Strassman J."/>
            <person name="Sucgang R."/>
            <person name="Worley K."/>
            <person name="Schaap P."/>
        </authorList>
    </citation>
    <scope>NUCLEOTIDE SEQUENCE</scope>
    <source>
        <strain evidence="10">QSvi11</strain>
    </source>
</reference>
<keyword evidence="6" id="KW-0779">Telomere</keyword>
<keyword evidence="8" id="KW-0539">Nucleus</keyword>
<name>A0A8J4UYK5_9MYCE</name>
<proteinExistence type="inferred from homology"/>
<dbReference type="PANTHER" id="PTHR14865">
    <property type="entry name" value="CST COMPLEX SUBUNIT CTC1"/>
    <property type="match status" value="1"/>
</dbReference>
<dbReference type="GO" id="GO:1990879">
    <property type="term" value="C:CST complex"/>
    <property type="evidence" value="ECO:0007669"/>
    <property type="project" value="TreeGrafter"/>
</dbReference>
<dbReference type="Proteomes" id="UP000695562">
    <property type="component" value="Unassembled WGS sequence"/>
</dbReference>
<protein>
    <recommendedName>
        <fullName evidence="4">CST complex subunit CTC1</fullName>
    </recommendedName>
</protein>
<evidence type="ECO:0000313" key="11">
    <source>
        <dbReference type="Proteomes" id="UP000695562"/>
    </source>
</evidence>
<evidence type="ECO:0000256" key="3">
    <source>
        <dbReference type="ARBA" id="ARBA00006332"/>
    </source>
</evidence>
<organism evidence="10 11">
    <name type="scientific">Polysphondylium violaceum</name>
    <dbReference type="NCBI Taxonomy" id="133409"/>
    <lineage>
        <taxon>Eukaryota</taxon>
        <taxon>Amoebozoa</taxon>
        <taxon>Evosea</taxon>
        <taxon>Eumycetozoa</taxon>
        <taxon>Dictyostelia</taxon>
        <taxon>Dictyosteliales</taxon>
        <taxon>Dictyosteliaceae</taxon>
        <taxon>Polysphondylium</taxon>
    </lineage>
</organism>
<dbReference type="GO" id="GO:0010833">
    <property type="term" value="P:telomere maintenance via telomere lengthening"/>
    <property type="evidence" value="ECO:0007669"/>
    <property type="project" value="TreeGrafter"/>
</dbReference>
<feature type="compositionally biased region" description="Polar residues" evidence="9">
    <location>
        <begin position="182"/>
        <end position="191"/>
    </location>
</feature>
<comment type="subcellular location">
    <subcellularLocation>
        <location evidence="2">Chromosome</location>
        <location evidence="2">Telomere</location>
    </subcellularLocation>
    <subcellularLocation>
        <location evidence="1">Nucleus</location>
    </subcellularLocation>
</comment>
<evidence type="ECO:0000256" key="7">
    <source>
        <dbReference type="ARBA" id="ARBA00023125"/>
    </source>
</evidence>
<keyword evidence="5" id="KW-0158">Chromosome</keyword>
<keyword evidence="7" id="KW-0238">DNA-binding</keyword>